<feature type="coiled-coil region" evidence="4">
    <location>
        <begin position="375"/>
        <end position="409"/>
    </location>
</feature>
<feature type="compositionally biased region" description="Low complexity" evidence="5">
    <location>
        <begin position="331"/>
        <end position="354"/>
    </location>
</feature>
<dbReference type="PANTHER" id="PTHR46079:SF2">
    <property type="entry name" value="FERM DOMAIN-CONTAINING PROTEIN"/>
    <property type="match status" value="1"/>
</dbReference>
<feature type="region of interest" description="Disordered" evidence="5">
    <location>
        <begin position="512"/>
        <end position="675"/>
    </location>
</feature>
<evidence type="ECO:0000256" key="3">
    <source>
        <dbReference type="ARBA" id="ARBA00023054"/>
    </source>
</evidence>
<dbReference type="InterPro" id="IPR011993">
    <property type="entry name" value="PH-like_dom_sf"/>
</dbReference>
<evidence type="ECO:0000256" key="4">
    <source>
        <dbReference type="SAM" id="Coils"/>
    </source>
</evidence>
<dbReference type="InterPro" id="IPR018980">
    <property type="entry name" value="FERM_PH-like_C"/>
</dbReference>
<feature type="region of interest" description="Disordered" evidence="5">
    <location>
        <begin position="329"/>
        <end position="355"/>
    </location>
</feature>
<dbReference type="SMART" id="SM00295">
    <property type="entry name" value="B41"/>
    <property type="match status" value="1"/>
</dbReference>
<feature type="region of interest" description="Disordered" evidence="5">
    <location>
        <begin position="705"/>
        <end position="726"/>
    </location>
</feature>
<dbReference type="Pfam" id="PF11819">
    <property type="entry name" value="CUPID"/>
    <property type="match status" value="1"/>
</dbReference>
<accession>A0AAU9W2A9</accession>
<proteinExistence type="predicted"/>
<evidence type="ECO:0000256" key="5">
    <source>
        <dbReference type="SAM" id="MobiDB-lite"/>
    </source>
</evidence>
<dbReference type="InterPro" id="IPR029071">
    <property type="entry name" value="Ubiquitin-like_domsf"/>
</dbReference>
<dbReference type="AlphaFoldDB" id="A0AAU9W2A9"/>
<dbReference type="SMART" id="SM01196">
    <property type="entry name" value="FERM_C"/>
    <property type="match status" value="1"/>
</dbReference>
<dbReference type="InterPro" id="IPR041785">
    <property type="entry name" value="FRMD4A/B_FERM_C"/>
</dbReference>
<keyword evidence="2" id="KW-0963">Cytoplasm</keyword>
<reference evidence="7 8" key="1">
    <citation type="submission" date="2022-05" db="EMBL/GenBank/DDBJ databases">
        <authorList>
            <consortium name="Genoscope - CEA"/>
            <person name="William W."/>
        </authorList>
    </citation>
    <scope>NUCLEOTIDE SEQUENCE [LARGE SCALE GENOMIC DNA]</scope>
</reference>
<evidence type="ECO:0000259" key="6">
    <source>
        <dbReference type="PROSITE" id="PS50057"/>
    </source>
</evidence>
<dbReference type="SUPFAM" id="SSF54236">
    <property type="entry name" value="Ubiquitin-like"/>
    <property type="match status" value="1"/>
</dbReference>
<feature type="domain" description="FERM" evidence="6">
    <location>
        <begin position="8"/>
        <end position="311"/>
    </location>
</feature>
<dbReference type="Pfam" id="PF09380">
    <property type="entry name" value="FERM_C"/>
    <property type="match status" value="1"/>
</dbReference>
<gene>
    <name evidence="7" type="ORF">PMEA_00033716</name>
</gene>
<dbReference type="FunFam" id="3.10.20.90:FF:000019">
    <property type="entry name" value="FERM domain containing 4A"/>
    <property type="match status" value="1"/>
</dbReference>
<dbReference type="Gene3D" id="3.10.20.90">
    <property type="entry name" value="Phosphatidylinositol 3-kinase Catalytic Subunit, Chain A, domain 1"/>
    <property type="match status" value="1"/>
</dbReference>
<dbReference type="Proteomes" id="UP001159428">
    <property type="component" value="Unassembled WGS sequence"/>
</dbReference>
<dbReference type="GO" id="GO:0005737">
    <property type="term" value="C:cytoplasm"/>
    <property type="evidence" value="ECO:0007669"/>
    <property type="project" value="UniProtKB-SubCell"/>
</dbReference>
<dbReference type="PROSITE" id="PS00660">
    <property type="entry name" value="FERM_1"/>
    <property type="match status" value="1"/>
</dbReference>
<dbReference type="InterPro" id="IPR019747">
    <property type="entry name" value="FERM_CS"/>
</dbReference>
<dbReference type="Pfam" id="PF00373">
    <property type="entry name" value="FERM_M"/>
    <property type="match status" value="1"/>
</dbReference>
<dbReference type="InterPro" id="IPR018979">
    <property type="entry name" value="FERM_N"/>
</dbReference>
<keyword evidence="8" id="KW-1185">Reference proteome</keyword>
<dbReference type="InterPro" id="IPR000299">
    <property type="entry name" value="FERM_domain"/>
</dbReference>
<evidence type="ECO:0000256" key="2">
    <source>
        <dbReference type="ARBA" id="ARBA00022490"/>
    </source>
</evidence>
<keyword evidence="3 4" id="KW-0175">Coiled coil</keyword>
<dbReference type="InterPro" id="IPR014352">
    <property type="entry name" value="FERM/acyl-CoA-bd_prot_sf"/>
</dbReference>
<dbReference type="SUPFAM" id="SSF47031">
    <property type="entry name" value="Second domain of FERM"/>
    <property type="match status" value="1"/>
</dbReference>
<sequence length="855" mass="96528">MTDARKPRKCQIIMLDERRLDLLVQPRLMSCDLLDLVASQVGLHEKEYFGLSYTDETSHQTWLRLDRKVLDHDLPRYQDPFLLVFCVRFFVPNVLILKETSTIELFFLQARILIFRGTIQCDSETVFELAALALHATNGDYTSDEAARADLRKLPVLPTRTLKERPSITLCEDRVLDYYKKSAGQTRGESVVRYLVIFQSLPTYGVHYYEVKDKSNIPWWLGLSPKGIGLYDHGDKIKPRKIFMWVQIENIYFRDRKFSIEIRDSYRVNTIGRKHGAGNMMVHAWFSSTGALAKTMWSMAISQHQFYLDKKQVEGKITLKRTLRDMARELSQSTGSLPSSTSDSMSTKSDQSRSVSSLIVNGGENVSSLSKAAEREMLTALTARKEALLEKLKERTEELKSLCVQEAELIGEYPPETPYTPGSPLPPIRRRVGTAFEFSEFIISGEKDEDEEIKSMAREIEIQSQITTAAQKLAEDRSVNKNVRKTRKLTYQKSLRRLKDMESNLETLKRSRSAVDINHDEGDNRTGEGLYRANSTANGPSYSQTERLSPHRYRTSVNLSVGRKGSTVSSESFHDRDSVDRGSYSGPPSPVISPYRKTPPSPTARSYHGSSETRRQYSPLANGPRAGRLSPRGENNRSVPAFQYSDSDTRSDSSTKPSSVSSYANSEENGDNIEPYWHQRRIGNSCESLDGNHVRGPSPRMFVNRSAEQSSESLNSDHEGSSSPFSPVRNYRSFSFSARPSNLKIPTVKYLNTSELGIISNSGTAGSYSVNHTSRLSPNLASKGYISTSMSKIDLPPPSLSNMNLRTARSQVNMSTIPYLISPGYHRKNQLSELSIYEEDLLEWRANDDSEATLV</sequence>
<protein>
    <recommendedName>
        <fullName evidence="6">FERM domain-containing protein</fullName>
    </recommendedName>
</protein>
<feature type="compositionally biased region" description="Basic and acidic residues" evidence="5">
    <location>
        <begin position="517"/>
        <end position="526"/>
    </location>
</feature>
<dbReference type="Gene3D" id="2.30.29.30">
    <property type="entry name" value="Pleckstrin-homology domain (PH domain)/Phosphotyrosine-binding domain (PTB)"/>
    <property type="match status" value="1"/>
</dbReference>
<name>A0AAU9W2A9_9CNID</name>
<dbReference type="InterPro" id="IPR035963">
    <property type="entry name" value="FERM_2"/>
</dbReference>
<dbReference type="PRINTS" id="PR00935">
    <property type="entry name" value="BAND41"/>
</dbReference>
<evidence type="ECO:0000313" key="8">
    <source>
        <dbReference type="Proteomes" id="UP001159428"/>
    </source>
</evidence>
<dbReference type="GO" id="GO:0090162">
    <property type="term" value="P:establishment of epithelial cell polarity"/>
    <property type="evidence" value="ECO:0007669"/>
    <property type="project" value="InterPro"/>
</dbReference>
<dbReference type="CDD" id="cd13191">
    <property type="entry name" value="FERM_C_FRMD4A_FRMD4B"/>
    <property type="match status" value="1"/>
</dbReference>
<dbReference type="GO" id="GO:0005912">
    <property type="term" value="C:adherens junction"/>
    <property type="evidence" value="ECO:0007669"/>
    <property type="project" value="TreeGrafter"/>
</dbReference>
<dbReference type="EMBL" id="CALNXJ010000008">
    <property type="protein sequence ID" value="CAH3045711.1"/>
    <property type="molecule type" value="Genomic_DNA"/>
</dbReference>
<feature type="compositionally biased region" description="Pro residues" evidence="5">
    <location>
        <begin position="587"/>
        <end position="602"/>
    </location>
</feature>
<dbReference type="CDD" id="cd14473">
    <property type="entry name" value="FERM_B-lobe"/>
    <property type="match status" value="1"/>
</dbReference>
<organism evidence="7 8">
    <name type="scientific">Pocillopora meandrina</name>
    <dbReference type="NCBI Taxonomy" id="46732"/>
    <lineage>
        <taxon>Eukaryota</taxon>
        <taxon>Metazoa</taxon>
        <taxon>Cnidaria</taxon>
        <taxon>Anthozoa</taxon>
        <taxon>Hexacorallia</taxon>
        <taxon>Scleractinia</taxon>
        <taxon>Astrocoeniina</taxon>
        <taxon>Pocilloporidae</taxon>
        <taxon>Pocillopora</taxon>
    </lineage>
</organism>
<evidence type="ECO:0000313" key="7">
    <source>
        <dbReference type="EMBL" id="CAH3045711.1"/>
    </source>
</evidence>
<dbReference type="InterPro" id="IPR019748">
    <property type="entry name" value="FERM_central"/>
</dbReference>
<dbReference type="InterPro" id="IPR047176">
    <property type="entry name" value="FRMD4A/B"/>
</dbReference>
<dbReference type="InterPro" id="IPR019749">
    <property type="entry name" value="Band_41_domain"/>
</dbReference>
<dbReference type="PANTHER" id="PTHR46079">
    <property type="entry name" value="FERM DOMAIN-CONTAINING PROTEIN 4"/>
    <property type="match status" value="1"/>
</dbReference>
<comment type="caution">
    <text evidence="7">The sequence shown here is derived from an EMBL/GenBank/DDBJ whole genome shotgun (WGS) entry which is preliminary data.</text>
</comment>
<dbReference type="GO" id="GO:0005923">
    <property type="term" value="C:bicellular tight junction"/>
    <property type="evidence" value="ECO:0007669"/>
    <property type="project" value="TreeGrafter"/>
</dbReference>
<dbReference type="InterPro" id="IPR021774">
    <property type="entry name" value="CUPID"/>
</dbReference>
<dbReference type="Gene3D" id="1.20.80.10">
    <property type="match status" value="1"/>
</dbReference>
<dbReference type="PROSITE" id="PS50057">
    <property type="entry name" value="FERM_3"/>
    <property type="match status" value="1"/>
</dbReference>
<feature type="compositionally biased region" description="Polar residues" evidence="5">
    <location>
        <begin position="533"/>
        <end position="547"/>
    </location>
</feature>
<dbReference type="Pfam" id="PF09379">
    <property type="entry name" value="FERM_N"/>
    <property type="match status" value="1"/>
</dbReference>
<evidence type="ECO:0000256" key="1">
    <source>
        <dbReference type="ARBA" id="ARBA00004496"/>
    </source>
</evidence>
<dbReference type="SUPFAM" id="SSF50729">
    <property type="entry name" value="PH domain-like"/>
    <property type="match status" value="1"/>
</dbReference>
<dbReference type="CDD" id="cd17103">
    <property type="entry name" value="FERM_F1_FRMD4"/>
    <property type="match status" value="1"/>
</dbReference>
<comment type="subcellular location">
    <subcellularLocation>
        <location evidence="1">Cytoplasm</location>
    </subcellularLocation>
</comment>